<dbReference type="InterPro" id="IPR051401">
    <property type="entry name" value="GtrA_CellWall_Glycosyl"/>
</dbReference>
<evidence type="ECO:0000313" key="9">
    <source>
        <dbReference type="Proteomes" id="UP000030451"/>
    </source>
</evidence>
<accession>A0A0A5HVG2</accession>
<dbReference type="Pfam" id="PF04138">
    <property type="entry name" value="GtrA_DPMS_TM"/>
    <property type="match status" value="1"/>
</dbReference>
<dbReference type="OrthoDB" id="9811884at2"/>
<feature type="transmembrane region" description="Helical" evidence="6">
    <location>
        <begin position="6"/>
        <end position="28"/>
    </location>
</feature>
<evidence type="ECO:0000256" key="4">
    <source>
        <dbReference type="ARBA" id="ARBA00022989"/>
    </source>
</evidence>
<feature type="transmembrane region" description="Helical" evidence="6">
    <location>
        <begin position="69"/>
        <end position="87"/>
    </location>
</feature>
<protein>
    <recommendedName>
        <fullName evidence="7">GtrA/DPMS transmembrane domain-containing protein</fullName>
    </recommendedName>
</protein>
<reference evidence="8 9" key="1">
    <citation type="submission" date="2014-10" db="EMBL/GenBank/DDBJ databases">
        <title>Genome sequencing of Vibrio sinaloensis T08.</title>
        <authorList>
            <person name="Chan K.-G."/>
            <person name="Mohamad N.I."/>
        </authorList>
    </citation>
    <scope>NUCLEOTIDE SEQUENCE [LARGE SCALE GENOMIC DNA]</scope>
    <source>
        <strain evidence="8 9">T08</strain>
    </source>
</reference>
<name>A0A0A5HVG2_PHOS4</name>
<feature type="transmembrane region" description="Helical" evidence="6">
    <location>
        <begin position="99"/>
        <end position="119"/>
    </location>
</feature>
<sequence>MKLLKFAFVGGIGFVVDTSIFTLCLHVFDWPLMTSRVIAFFCAATSTWLGNRYLTFSATSQHGSKRKQWLKFMTSACISAIPNFVTFKLSLEFLGSEGIWAYVALVLGILVGMVSNYLLSDKWVFKAKS</sequence>
<evidence type="ECO:0000256" key="3">
    <source>
        <dbReference type="ARBA" id="ARBA00022692"/>
    </source>
</evidence>
<dbReference type="RefSeq" id="WP_038192365.1">
    <property type="nucleotide sequence ID" value="NZ_JAVHXF010000001.1"/>
</dbReference>
<feature type="domain" description="GtrA/DPMS transmembrane" evidence="7">
    <location>
        <begin position="5"/>
        <end position="125"/>
    </location>
</feature>
<dbReference type="STRING" id="379097.SE23_17355"/>
<dbReference type="AlphaFoldDB" id="A0A0A5HVG2"/>
<comment type="subcellular location">
    <subcellularLocation>
        <location evidence="1">Membrane</location>
        <topology evidence="1">Multi-pass membrane protein</topology>
    </subcellularLocation>
</comment>
<dbReference type="Proteomes" id="UP000030451">
    <property type="component" value="Unassembled WGS sequence"/>
</dbReference>
<dbReference type="PANTHER" id="PTHR38459:SF1">
    <property type="entry name" value="PROPHAGE BACTOPRENOL-LINKED GLUCOSE TRANSLOCASE HOMOLOG"/>
    <property type="match status" value="1"/>
</dbReference>
<keyword evidence="4 6" id="KW-1133">Transmembrane helix</keyword>
<dbReference type="EMBL" id="JRWP01000044">
    <property type="protein sequence ID" value="KGY07474.1"/>
    <property type="molecule type" value="Genomic_DNA"/>
</dbReference>
<dbReference type="GO" id="GO:0005886">
    <property type="term" value="C:plasma membrane"/>
    <property type="evidence" value="ECO:0007669"/>
    <property type="project" value="TreeGrafter"/>
</dbReference>
<organism evidence="8 9">
    <name type="scientific">Photobacterium sp. (strain ATCC 43367)</name>
    <dbReference type="NCBI Taxonomy" id="379097"/>
    <lineage>
        <taxon>Bacteria</taxon>
        <taxon>Pseudomonadati</taxon>
        <taxon>Pseudomonadota</taxon>
        <taxon>Gammaproteobacteria</taxon>
        <taxon>Vibrionales</taxon>
        <taxon>Vibrionaceae</taxon>
        <taxon>Vibrio</taxon>
        <taxon>Vibrio oreintalis group</taxon>
    </lineage>
</organism>
<keyword evidence="3 6" id="KW-0812">Transmembrane</keyword>
<dbReference type="PANTHER" id="PTHR38459">
    <property type="entry name" value="PROPHAGE BACTOPRENOL-LINKED GLUCOSE TRANSLOCASE HOMOLOG"/>
    <property type="match status" value="1"/>
</dbReference>
<proteinExistence type="inferred from homology"/>
<gene>
    <name evidence="8" type="ORF">NM06_16835</name>
</gene>
<evidence type="ECO:0000313" key="8">
    <source>
        <dbReference type="EMBL" id="KGY07474.1"/>
    </source>
</evidence>
<evidence type="ECO:0000256" key="6">
    <source>
        <dbReference type="SAM" id="Phobius"/>
    </source>
</evidence>
<comment type="caution">
    <text evidence="8">The sequence shown here is derived from an EMBL/GenBank/DDBJ whole genome shotgun (WGS) entry which is preliminary data.</text>
</comment>
<dbReference type="GO" id="GO:0000271">
    <property type="term" value="P:polysaccharide biosynthetic process"/>
    <property type="evidence" value="ECO:0007669"/>
    <property type="project" value="InterPro"/>
</dbReference>
<evidence type="ECO:0000256" key="5">
    <source>
        <dbReference type="ARBA" id="ARBA00023136"/>
    </source>
</evidence>
<evidence type="ECO:0000256" key="2">
    <source>
        <dbReference type="ARBA" id="ARBA00009399"/>
    </source>
</evidence>
<keyword evidence="5 6" id="KW-0472">Membrane</keyword>
<comment type="similarity">
    <text evidence="2">Belongs to the GtrA family.</text>
</comment>
<dbReference type="InterPro" id="IPR007267">
    <property type="entry name" value="GtrA_DPMS_TM"/>
</dbReference>
<evidence type="ECO:0000256" key="1">
    <source>
        <dbReference type="ARBA" id="ARBA00004141"/>
    </source>
</evidence>
<evidence type="ECO:0000259" key="7">
    <source>
        <dbReference type="Pfam" id="PF04138"/>
    </source>
</evidence>